<dbReference type="EMBL" id="FP929038">
    <property type="protein sequence ID" value="CBK80896.1"/>
    <property type="molecule type" value="Genomic_DNA"/>
</dbReference>
<protein>
    <submittedName>
        <fullName evidence="2">Probable transposase</fullName>
    </submittedName>
</protein>
<dbReference type="HOGENOM" id="CLU_036380_0_0_9"/>
<dbReference type="KEGG" id="cct:CC1_22000"/>
<sequence>MHTLKLLLKTTKEDDIFIESVYRAVVDVHNILVSEGKKRLRMLFRDKRYQYAKTHYGEAAAEVQKLDKKIAALEAKIGGCQDDLSKKDLRKKLKPLKADRKQAEDARKRFSAELEESRNEYGTFENSMETFATRLNQKYKGILNSQQIQIEADRVWSGMSKVIFGDGKDIHYKKYRDFRTVCGKQNTTGIRFLKDVLSVSWLGHTIPIAYRKKLDDAAVNGTKNRDLAYKLASLSGEIKYCEILREEFKDGYHYYANLYIDGEAPKKLTPGKGRCGLDPGVSTLAVTAEKKIFLEELAPDYKKYDKAIFKLQRQANTLRRELNPQNYAEDGTVIRMKPGQKRIWHTSPLYEKIMQEIRVLYRKKSAYIRQSHSGLCNKLLAYSDVFLIEGMDFAALAKKAKETSRSQKKSVVTMADGTKKEIHKFKRKKRFGKSVNNRAPAMIIQILKRKCVQYGLVAQTTDTRTMKASQYDHTSGECTKHTLNDREVVLSDGTHVQRDLYSSFLHQHADAELKHPDREACIRDFPAFMKMHDQLIAEMKASGISMKQCFGF</sequence>
<proteinExistence type="predicted"/>
<dbReference type="Proteomes" id="UP000008798">
    <property type="component" value="Chromosome"/>
</dbReference>
<dbReference type="STRING" id="717962.CC1_22000"/>
<gene>
    <name evidence="2" type="ORF">CC1_22000</name>
</gene>
<dbReference type="AlphaFoldDB" id="D4J975"/>
<dbReference type="PATRIC" id="fig|717962.3.peg.2111"/>
<evidence type="ECO:0000313" key="3">
    <source>
        <dbReference type="Proteomes" id="UP000008798"/>
    </source>
</evidence>
<name>D4J975_9FIRM</name>
<organism evidence="2 3">
    <name type="scientific">Coprococcus catus GD/7</name>
    <dbReference type="NCBI Taxonomy" id="717962"/>
    <lineage>
        <taxon>Bacteria</taxon>
        <taxon>Bacillati</taxon>
        <taxon>Bacillota</taxon>
        <taxon>Clostridia</taxon>
        <taxon>Lachnospirales</taxon>
        <taxon>Lachnospiraceae</taxon>
        <taxon>Coprococcus</taxon>
    </lineage>
</organism>
<evidence type="ECO:0000256" key="1">
    <source>
        <dbReference type="SAM" id="Coils"/>
    </source>
</evidence>
<evidence type="ECO:0000313" key="2">
    <source>
        <dbReference type="EMBL" id="CBK80896.1"/>
    </source>
</evidence>
<keyword evidence="1" id="KW-0175">Coiled coil</keyword>
<dbReference type="RefSeq" id="WP_015514464.1">
    <property type="nucleotide sequence ID" value="NC_021009.1"/>
</dbReference>
<accession>D4J975</accession>
<reference evidence="2 3" key="2">
    <citation type="submission" date="2010-03" db="EMBL/GenBank/DDBJ databases">
        <authorList>
            <person name="Pajon A."/>
        </authorList>
    </citation>
    <scope>NUCLEOTIDE SEQUENCE [LARGE SCALE GENOMIC DNA]</scope>
    <source>
        <strain evidence="2 3">GD/7</strain>
    </source>
</reference>
<reference evidence="2 3" key="1">
    <citation type="submission" date="2010-03" db="EMBL/GenBank/DDBJ databases">
        <title>The genome sequence of Coprococcus catus GD/7.</title>
        <authorList>
            <consortium name="metaHIT consortium -- http://www.metahit.eu/"/>
            <person name="Pajon A."/>
            <person name="Turner K."/>
            <person name="Parkhill J."/>
            <person name="Duncan S."/>
            <person name="Flint H."/>
        </authorList>
    </citation>
    <scope>NUCLEOTIDE SEQUENCE [LARGE SCALE GENOMIC DNA]</scope>
    <source>
        <strain evidence="2 3">GD/7</strain>
    </source>
</reference>
<feature type="coiled-coil region" evidence="1">
    <location>
        <begin position="56"/>
        <end position="120"/>
    </location>
</feature>